<evidence type="ECO:0000313" key="3">
    <source>
        <dbReference type="Proteomes" id="UP000601435"/>
    </source>
</evidence>
<accession>A0A812R9T0</accession>
<evidence type="ECO:0008006" key="4">
    <source>
        <dbReference type="Google" id="ProtNLM"/>
    </source>
</evidence>
<reference evidence="2" key="1">
    <citation type="submission" date="2021-02" db="EMBL/GenBank/DDBJ databases">
        <authorList>
            <person name="Dougan E. K."/>
            <person name="Rhodes N."/>
            <person name="Thang M."/>
            <person name="Chan C."/>
        </authorList>
    </citation>
    <scope>NUCLEOTIDE SEQUENCE</scope>
</reference>
<dbReference type="OrthoDB" id="10273503at2759"/>
<gene>
    <name evidence="2" type="ORF">SNEC2469_LOCUS11649</name>
</gene>
<proteinExistence type="predicted"/>
<keyword evidence="1" id="KW-0732">Signal</keyword>
<keyword evidence="3" id="KW-1185">Reference proteome</keyword>
<evidence type="ECO:0000256" key="1">
    <source>
        <dbReference type="SAM" id="SignalP"/>
    </source>
</evidence>
<dbReference type="Proteomes" id="UP000601435">
    <property type="component" value="Unassembled WGS sequence"/>
</dbReference>
<feature type="signal peptide" evidence="1">
    <location>
        <begin position="1"/>
        <end position="16"/>
    </location>
</feature>
<dbReference type="AlphaFoldDB" id="A0A812R9T0"/>
<sequence>MLLLTYMLVVVSMATGGRKKQKRIVQVADRLHQSLETASILESRTELPIATEKRCSWRCFSVAQWGAKALAHNQQGKFRWKVGTQPPRCRQTFSCQSFADHVDMLVLLRDEMWWALGIGMRLRERTSKHREGGALYDRTLAYSS</sequence>
<comment type="caution">
    <text evidence="2">The sequence shown here is derived from an EMBL/GenBank/DDBJ whole genome shotgun (WGS) entry which is preliminary data.</text>
</comment>
<feature type="chain" id="PRO_5032959460" description="Secreted protein" evidence="1">
    <location>
        <begin position="17"/>
        <end position="144"/>
    </location>
</feature>
<organism evidence="2 3">
    <name type="scientific">Symbiodinium necroappetens</name>
    <dbReference type="NCBI Taxonomy" id="1628268"/>
    <lineage>
        <taxon>Eukaryota</taxon>
        <taxon>Sar</taxon>
        <taxon>Alveolata</taxon>
        <taxon>Dinophyceae</taxon>
        <taxon>Suessiales</taxon>
        <taxon>Symbiodiniaceae</taxon>
        <taxon>Symbiodinium</taxon>
    </lineage>
</organism>
<dbReference type="EMBL" id="CAJNJA010018509">
    <property type="protein sequence ID" value="CAE7424778.1"/>
    <property type="molecule type" value="Genomic_DNA"/>
</dbReference>
<evidence type="ECO:0000313" key="2">
    <source>
        <dbReference type="EMBL" id="CAE7424778.1"/>
    </source>
</evidence>
<name>A0A812R9T0_9DINO</name>
<protein>
    <recommendedName>
        <fullName evidence="4">Secreted protein</fullName>
    </recommendedName>
</protein>